<dbReference type="AlphaFoldDB" id="A0A6H9T0B9"/>
<name>A0A6H9T0B9_9BURK</name>
<protein>
    <submittedName>
        <fullName evidence="2">DUF746 domain-containing protein</fullName>
    </submittedName>
</protein>
<evidence type="ECO:0000313" key="3">
    <source>
        <dbReference type="Proteomes" id="UP000430232"/>
    </source>
</evidence>
<accession>A0A6H9T0B9</accession>
<comment type="caution">
    <text evidence="2">The sequence shown here is derived from an EMBL/GenBank/DDBJ whole genome shotgun (WGS) entry which is preliminary data.</text>
</comment>
<organism evidence="2 3">
    <name type="scientific">Burkholderia latens</name>
    <dbReference type="NCBI Taxonomy" id="488446"/>
    <lineage>
        <taxon>Bacteria</taxon>
        <taxon>Pseudomonadati</taxon>
        <taxon>Pseudomonadota</taxon>
        <taxon>Betaproteobacteria</taxon>
        <taxon>Burkholderiales</taxon>
        <taxon>Burkholderiaceae</taxon>
        <taxon>Burkholderia</taxon>
        <taxon>Burkholderia cepacia complex</taxon>
    </lineage>
</organism>
<dbReference type="EMBL" id="VZOJ01000031">
    <property type="protein sequence ID" value="KAB0642048.1"/>
    <property type="molecule type" value="Genomic_DNA"/>
</dbReference>
<dbReference type="InterPro" id="IPR008008">
    <property type="entry name" value="DUF746"/>
</dbReference>
<proteinExistence type="predicted"/>
<dbReference type="Pfam" id="PF05344">
    <property type="entry name" value="DUF746"/>
    <property type="match status" value="1"/>
</dbReference>
<evidence type="ECO:0000259" key="1">
    <source>
        <dbReference type="Pfam" id="PF05344"/>
    </source>
</evidence>
<reference evidence="2 3" key="1">
    <citation type="submission" date="2019-09" db="EMBL/GenBank/DDBJ databases">
        <title>Draft genome sequences of 48 bacterial type strains from the CCUG.</title>
        <authorList>
            <person name="Tunovic T."/>
            <person name="Pineiro-Iglesias B."/>
            <person name="Unosson C."/>
            <person name="Inganas E."/>
            <person name="Ohlen M."/>
            <person name="Cardew S."/>
            <person name="Jensie-Markopoulos S."/>
            <person name="Salva-Serra F."/>
            <person name="Jaen-Luchoro D."/>
            <person name="Karlsson R."/>
            <person name="Svensson-Stadler L."/>
            <person name="Chun J."/>
            <person name="Moore E."/>
        </authorList>
    </citation>
    <scope>NUCLEOTIDE SEQUENCE [LARGE SCALE GENOMIC DNA]</scope>
    <source>
        <strain evidence="2 3">CCUG 54555</strain>
    </source>
</reference>
<keyword evidence="3" id="KW-1185">Reference proteome</keyword>
<feature type="domain" description="DUF746" evidence="1">
    <location>
        <begin position="43"/>
        <end position="98"/>
    </location>
</feature>
<gene>
    <name evidence="2" type="ORF">F7R21_13525</name>
</gene>
<dbReference type="OrthoDB" id="8964415at2"/>
<sequence>MDKKGYTHRYAGRLPTYICRGCGQYFNRLGFTPLAHRAVEHIDAFISLLFQPLSWAEAARQLGMDAPAISTAVKDFKRWLSIDATEARHIVLGGRFATVSALTSGADAADSVEEDRQLSKMLLSDFDKIHAPMHVPTPCPACGSMQVRTTGIWGDFPFEQALQSSPAPFARPLVGHWVRYVLPK</sequence>
<dbReference type="Proteomes" id="UP000430232">
    <property type="component" value="Unassembled WGS sequence"/>
</dbReference>
<evidence type="ECO:0000313" key="2">
    <source>
        <dbReference type="EMBL" id="KAB0642048.1"/>
    </source>
</evidence>